<dbReference type="STRING" id="698492.A0A0E9NE46"/>
<protein>
    <submittedName>
        <fullName evidence="2">Uncharacterized protein</fullName>
    </submittedName>
</protein>
<reference evidence="2 3" key="3">
    <citation type="journal article" date="2015" name="Genome Announc.">
        <title>Draft Genome Sequence of the Archiascomycetous Yeast Saitoella complicata.</title>
        <authorList>
            <person name="Yamauchi K."/>
            <person name="Kondo S."/>
            <person name="Hamamoto M."/>
            <person name="Takahashi Y."/>
            <person name="Ogura Y."/>
            <person name="Hayashi T."/>
            <person name="Nishida H."/>
        </authorList>
    </citation>
    <scope>NUCLEOTIDE SEQUENCE [LARGE SCALE GENOMIC DNA]</scope>
    <source>
        <strain evidence="2 3">NRRL Y-17804</strain>
    </source>
</reference>
<accession>A0A0E9NE46</accession>
<reference evidence="2 3" key="2">
    <citation type="journal article" date="2014" name="J. Gen. Appl. Microbiol.">
        <title>The early diverging ascomycetous budding yeast Saitoella complicata has three histone deacetylases belonging to the Clr6, Hos2, and Rpd3 lineages.</title>
        <authorList>
            <person name="Nishida H."/>
            <person name="Matsumoto T."/>
            <person name="Kondo S."/>
            <person name="Hamamoto M."/>
            <person name="Yoshikawa H."/>
        </authorList>
    </citation>
    <scope>NUCLEOTIDE SEQUENCE [LARGE SCALE GENOMIC DNA]</scope>
    <source>
        <strain evidence="2 3">NRRL Y-17804</strain>
    </source>
</reference>
<dbReference type="EMBL" id="BACD03000010">
    <property type="protein sequence ID" value="GAO47685.1"/>
    <property type="molecule type" value="Genomic_DNA"/>
</dbReference>
<dbReference type="Proteomes" id="UP000033140">
    <property type="component" value="Unassembled WGS sequence"/>
</dbReference>
<evidence type="ECO:0000256" key="1">
    <source>
        <dbReference type="SAM" id="MobiDB-lite"/>
    </source>
</evidence>
<evidence type="ECO:0000313" key="2">
    <source>
        <dbReference type="EMBL" id="GAO47685.1"/>
    </source>
</evidence>
<sequence>MPRVARGKKVTYNEDPLAEALGDEVPPKRHVHYDDPDDDDFDQQGALEEEDEEMEDAAPTEDNEEDAFDEDDASEDEQPKKGKSAAKVKGKAKATSARVAAPAPRQTPTATPKPVRTAFKRKETPTSAAKVSYDNRAARSRQKSFALPGRVVTINGYRSLQNEHGDKPWPKISWPQELPFAQETAVLSTAEVEFEGLKQLPWTQSSLSLWHGQFQDQKLTRLSPFQSLFVEEDFPGKTGYITNTAHSIQSLAWLPNRTGNEDQILAVGGHPDVHYEPMSVFEIMQGEQAGHVQFFRVRIAEYGAVWDLIFCPYGCKSGSRAGLLGMLIADAKGSCWDELWVSSHILLPRITIQMTPI</sequence>
<gene>
    <name evidence="2" type="ORF">G7K_1884-t1</name>
</gene>
<dbReference type="AlphaFoldDB" id="A0A0E9NE46"/>
<name>A0A0E9NE46_SAICN</name>
<feature type="compositionally biased region" description="Basic residues" evidence="1">
    <location>
        <begin position="81"/>
        <end position="92"/>
    </location>
</feature>
<proteinExistence type="predicted"/>
<feature type="compositionally biased region" description="Acidic residues" evidence="1">
    <location>
        <begin position="35"/>
        <end position="76"/>
    </location>
</feature>
<comment type="caution">
    <text evidence="2">The sequence shown here is derived from an EMBL/GenBank/DDBJ whole genome shotgun (WGS) entry which is preliminary data.</text>
</comment>
<organism evidence="2 3">
    <name type="scientific">Saitoella complicata (strain BCRC 22490 / CBS 7301 / JCM 7358 / NBRC 10748 / NRRL Y-17804)</name>
    <dbReference type="NCBI Taxonomy" id="698492"/>
    <lineage>
        <taxon>Eukaryota</taxon>
        <taxon>Fungi</taxon>
        <taxon>Dikarya</taxon>
        <taxon>Ascomycota</taxon>
        <taxon>Taphrinomycotina</taxon>
        <taxon>Taphrinomycotina incertae sedis</taxon>
        <taxon>Saitoella</taxon>
    </lineage>
</organism>
<reference evidence="2 3" key="1">
    <citation type="journal article" date="2011" name="J. Gen. Appl. Microbiol.">
        <title>Draft genome sequencing of the enigmatic yeast Saitoella complicata.</title>
        <authorList>
            <person name="Nishida H."/>
            <person name="Hamamoto M."/>
            <person name="Sugiyama J."/>
        </authorList>
    </citation>
    <scope>NUCLEOTIDE SEQUENCE [LARGE SCALE GENOMIC DNA]</scope>
    <source>
        <strain evidence="2 3">NRRL Y-17804</strain>
    </source>
</reference>
<feature type="region of interest" description="Disordered" evidence="1">
    <location>
        <begin position="1"/>
        <end position="132"/>
    </location>
</feature>
<keyword evidence="3" id="KW-1185">Reference proteome</keyword>
<evidence type="ECO:0000313" key="3">
    <source>
        <dbReference type="Proteomes" id="UP000033140"/>
    </source>
</evidence>
<feature type="compositionally biased region" description="Low complexity" evidence="1">
    <location>
        <begin position="93"/>
        <end position="114"/>
    </location>
</feature>